<sequence>MAMSGGVDSSVAAALLHKQGYQVEGIYMRNWDTADERGVCTSTEDWKDVQQVCATIGIKCRQIDFVKQYWQDVFSQTLEDYEAGLTPNPDIQCNRSIKFGALLDQLPQDTLLATGHYCRQQADGRLLRGLDPTKDQSYYLSTVPSQALQRTIFPLGEFTSKSQVKLLAAQLGLHVAQKKESMGICFVGQKRRFADFLAQYIDQPPGPAVDLEGKPIGQHKGLFGYTIGQSSHIHHGPHRWFVAQKDMKTNTLICVPGSTHPALFHQGCIARNWVWINGPQPIERVDCQVRYRQAAAKASLTLEDDGRYKIMFDEPVRAMAQGQQVVVWDKDWCLGGGVIEDILPALS</sequence>
<dbReference type="FunFam" id="3.40.50.620:FF:000115">
    <property type="entry name" value="tRNA-specific 2-thiouridylase MnmA"/>
    <property type="match status" value="1"/>
</dbReference>
<dbReference type="NCBIfam" id="TIGR00420">
    <property type="entry name" value="trmU"/>
    <property type="match status" value="1"/>
</dbReference>
<dbReference type="Pfam" id="PF03054">
    <property type="entry name" value="tRNA_Me_trans"/>
    <property type="match status" value="1"/>
</dbReference>
<evidence type="ECO:0000256" key="10">
    <source>
        <dbReference type="ARBA" id="ARBA00023157"/>
    </source>
</evidence>
<keyword evidence="8" id="KW-0067">ATP-binding</keyword>
<gene>
    <name evidence="14" type="ORF">PHYBLDRAFT_57134</name>
</gene>
<dbReference type="CDD" id="cd01998">
    <property type="entry name" value="MnmA_TRMU-like"/>
    <property type="match status" value="1"/>
</dbReference>
<dbReference type="Gene3D" id="3.40.50.620">
    <property type="entry name" value="HUPs"/>
    <property type="match status" value="1"/>
</dbReference>
<evidence type="ECO:0000256" key="2">
    <source>
        <dbReference type="ARBA" id="ARBA00006191"/>
    </source>
</evidence>
<dbReference type="OrthoDB" id="3685at2759"/>
<evidence type="ECO:0000256" key="6">
    <source>
        <dbReference type="ARBA" id="ARBA00022694"/>
    </source>
</evidence>
<comment type="similarity">
    <text evidence="2">Belongs to the MnmA/TRMU family.</text>
</comment>
<dbReference type="RefSeq" id="XP_018288913.1">
    <property type="nucleotide sequence ID" value="XM_018440230.1"/>
</dbReference>
<name>A0A162TYN2_PHYB8</name>
<evidence type="ECO:0000256" key="11">
    <source>
        <dbReference type="ARBA" id="ARBA00049564"/>
    </source>
</evidence>
<feature type="domain" description="tRNA-specific 2-thiouridylase MnmA-like C-terminal" evidence="12">
    <location>
        <begin position="266"/>
        <end position="339"/>
    </location>
</feature>
<dbReference type="EC" id="2.8.1.14" evidence="3"/>
<keyword evidence="5" id="KW-0808">Transferase</keyword>
<dbReference type="VEuPathDB" id="FungiDB:PHYBLDRAFT_57134"/>
<evidence type="ECO:0000313" key="14">
    <source>
        <dbReference type="EMBL" id="OAD70873.1"/>
    </source>
</evidence>
<dbReference type="PANTHER" id="PTHR11933:SF5">
    <property type="entry name" value="MITOCHONDRIAL TRNA-SPECIFIC 2-THIOURIDYLASE 1"/>
    <property type="match status" value="1"/>
</dbReference>
<keyword evidence="15" id="KW-1185">Reference proteome</keyword>
<dbReference type="AlphaFoldDB" id="A0A162TYN2"/>
<keyword evidence="7" id="KW-0547">Nucleotide-binding</keyword>
<evidence type="ECO:0000256" key="1">
    <source>
        <dbReference type="ARBA" id="ARBA00003986"/>
    </source>
</evidence>
<evidence type="ECO:0000256" key="5">
    <source>
        <dbReference type="ARBA" id="ARBA00022679"/>
    </source>
</evidence>
<evidence type="ECO:0000256" key="8">
    <source>
        <dbReference type="ARBA" id="ARBA00022840"/>
    </source>
</evidence>
<keyword evidence="10" id="KW-1015">Disulfide bond</keyword>
<evidence type="ECO:0000256" key="4">
    <source>
        <dbReference type="ARBA" id="ARBA00022555"/>
    </source>
</evidence>
<dbReference type="InterPro" id="IPR014729">
    <property type="entry name" value="Rossmann-like_a/b/a_fold"/>
</dbReference>
<organism evidence="14 15">
    <name type="scientific">Phycomyces blakesleeanus (strain ATCC 8743b / DSM 1359 / FGSC 10004 / NBRC 33097 / NRRL 1555)</name>
    <dbReference type="NCBI Taxonomy" id="763407"/>
    <lineage>
        <taxon>Eukaryota</taxon>
        <taxon>Fungi</taxon>
        <taxon>Fungi incertae sedis</taxon>
        <taxon>Mucoromycota</taxon>
        <taxon>Mucoromycotina</taxon>
        <taxon>Mucoromycetes</taxon>
        <taxon>Mucorales</taxon>
        <taxon>Phycomycetaceae</taxon>
        <taxon>Phycomyces</taxon>
    </lineage>
</organism>
<dbReference type="FunCoup" id="A0A162TYN2">
    <property type="interactions" value="405"/>
</dbReference>
<evidence type="ECO:0000313" key="15">
    <source>
        <dbReference type="Proteomes" id="UP000077315"/>
    </source>
</evidence>
<dbReference type="EMBL" id="KV440987">
    <property type="protein sequence ID" value="OAD70873.1"/>
    <property type="molecule type" value="Genomic_DNA"/>
</dbReference>
<dbReference type="FunFam" id="2.30.30.280:FF:000001">
    <property type="entry name" value="tRNA-specific 2-thiouridylase MnmA"/>
    <property type="match status" value="1"/>
</dbReference>
<accession>A0A162TYN2</accession>
<dbReference type="GO" id="GO:0000049">
    <property type="term" value="F:tRNA binding"/>
    <property type="evidence" value="ECO:0007669"/>
    <property type="project" value="UniProtKB-KW"/>
</dbReference>
<keyword evidence="6" id="KW-0819">tRNA processing</keyword>
<dbReference type="GO" id="GO:0016783">
    <property type="term" value="F:sulfurtransferase activity"/>
    <property type="evidence" value="ECO:0007669"/>
    <property type="project" value="InterPro"/>
</dbReference>
<dbReference type="GO" id="GO:0002143">
    <property type="term" value="P:tRNA wobble position uridine thiolation"/>
    <property type="evidence" value="ECO:0007669"/>
    <property type="project" value="TreeGrafter"/>
</dbReference>
<dbReference type="NCBIfam" id="NF001138">
    <property type="entry name" value="PRK00143.1"/>
    <property type="match status" value="1"/>
</dbReference>
<evidence type="ECO:0000256" key="9">
    <source>
        <dbReference type="ARBA" id="ARBA00022884"/>
    </source>
</evidence>
<dbReference type="STRING" id="763407.A0A162TYN2"/>
<comment type="catalytic activity">
    <reaction evidence="11">
        <text>5-taurinomethyluridine(34) in tRNA + S-sulfanyl-L-cysteinyl-[protein] + AH2 + ATP = 5-taurinomethyl-2-thiouridine(34) in tRNA + L-cysteinyl-[protein] + A + AMP + diphosphate + H(+)</text>
        <dbReference type="Rhea" id="RHEA:47040"/>
        <dbReference type="Rhea" id="RHEA-COMP:10131"/>
        <dbReference type="Rhea" id="RHEA-COMP:11726"/>
        <dbReference type="Rhea" id="RHEA-COMP:11732"/>
        <dbReference type="Rhea" id="RHEA-COMP:11733"/>
        <dbReference type="ChEBI" id="CHEBI:13193"/>
        <dbReference type="ChEBI" id="CHEBI:15378"/>
        <dbReference type="ChEBI" id="CHEBI:17499"/>
        <dbReference type="ChEBI" id="CHEBI:29950"/>
        <dbReference type="ChEBI" id="CHEBI:30616"/>
        <dbReference type="ChEBI" id="CHEBI:33019"/>
        <dbReference type="ChEBI" id="CHEBI:61963"/>
        <dbReference type="ChEBI" id="CHEBI:87171"/>
        <dbReference type="ChEBI" id="CHEBI:87172"/>
        <dbReference type="ChEBI" id="CHEBI:456215"/>
        <dbReference type="EC" id="2.8.1.14"/>
    </reaction>
</comment>
<dbReference type="GO" id="GO:0005524">
    <property type="term" value="F:ATP binding"/>
    <property type="evidence" value="ECO:0007669"/>
    <property type="project" value="UniProtKB-KW"/>
</dbReference>
<dbReference type="GeneID" id="29001136"/>
<keyword evidence="9" id="KW-0694">RNA-binding</keyword>
<feature type="domain" description="tRNA-specific 2-thiouridylase MnmA-like central" evidence="13">
    <location>
        <begin position="195"/>
        <end position="254"/>
    </location>
</feature>
<evidence type="ECO:0000256" key="3">
    <source>
        <dbReference type="ARBA" id="ARBA00011953"/>
    </source>
</evidence>
<dbReference type="GO" id="GO:0005739">
    <property type="term" value="C:mitochondrion"/>
    <property type="evidence" value="ECO:0007669"/>
    <property type="project" value="TreeGrafter"/>
</dbReference>
<dbReference type="InterPro" id="IPR046884">
    <property type="entry name" value="MnmA-like_central"/>
</dbReference>
<protein>
    <recommendedName>
        <fullName evidence="3">tRNA-5-taurinomethyluridine 2-sulfurtransferase</fullName>
        <ecNumber evidence="3">2.8.1.14</ecNumber>
    </recommendedName>
</protein>
<keyword evidence="4" id="KW-0820">tRNA-binding</keyword>
<evidence type="ECO:0000259" key="13">
    <source>
        <dbReference type="Pfam" id="PF20259"/>
    </source>
</evidence>
<dbReference type="Pfam" id="PF20258">
    <property type="entry name" value="tRNA_Me_trans_C"/>
    <property type="match status" value="1"/>
</dbReference>
<dbReference type="Pfam" id="PF20259">
    <property type="entry name" value="tRNA_Me_trans_M"/>
    <property type="match status" value="1"/>
</dbReference>
<evidence type="ECO:0000259" key="12">
    <source>
        <dbReference type="Pfam" id="PF20258"/>
    </source>
</evidence>
<dbReference type="PANTHER" id="PTHR11933">
    <property type="entry name" value="TRNA 5-METHYLAMINOMETHYL-2-THIOURIDYLATE -METHYLTRANSFERASE"/>
    <property type="match status" value="1"/>
</dbReference>
<dbReference type="Gene3D" id="2.30.30.280">
    <property type="entry name" value="Adenine nucleotide alpha hydrolases-like domains"/>
    <property type="match status" value="1"/>
</dbReference>
<dbReference type="SUPFAM" id="SSF52402">
    <property type="entry name" value="Adenine nucleotide alpha hydrolases-like"/>
    <property type="match status" value="1"/>
</dbReference>
<evidence type="ECO:0000256" key="7">
    <source>
        <dbReference type="ARBA" id="ARBA00022741"/>
    </source>
</evidence>
<dbReference type="Gene3D" id="2.40.30.10">
    <property type="entry name" value="Translation factors"/>
    <property type="match status" value="1"/>
</dbReference>
<reference evidence="15" key="1">
    <citation type="submission" date="2015-06" db="EMBL/GenBank/DDBJ databases">
        <title>Expansion of signal transduction pathways in fungi by whole-genome duplication.</title>
        <authorList>
            <consortium name="DOE Joint Genome Institute"/>
            <person name="Corrochano L.M."/>
            <person name="Kuo A."/>
            <person name="Marcet-Houben M."/>
            <person name="Polaino S."/>
            <person name="Salamov A."/>
            <person name="Villalobos J.M."/>
            <person name="Alvarez M.I."/>
            <person name="Avalos J."/>
            <person name="Benito E.P."/>
            <person name="Benoit I."/>
            <person name="Burger G."/>
            <person name="Camino L.P."/>
            <person name="Canovas D."/>
            <person name="Cerda-Olmedo E."/>
            <person name="Cheng J.-F."/>
            <person name="Dominguez A."/>
            <person name="Elias M."/>
            <person name="Eslava A.P."/>
            <person name="Glaser F."/>
            <person name="Grimwood J."/>
            <person name="Gutierrez G."/>
            <person name="Heitman J."/>
            <person name="Henrissat B."/>
            <person name="Iturriaga E.A."/>
            <person name="Lang B.F."/>
            <person name="Lavin J.L."/>
            <person name="Lee S."/>
            <person name="Li W."/>
            <person name="Lindquist E."/>
            <person name="Lopez-Garcia S."/>
            <person name="Luque E.M."/>
            <person name="Marcos A.T."/>
            <person name="Martin J."/>
            <person name="McCluskey K."/>
            <person name="Medina H.R."/>
            <person name="Miralles-Duran A."/>
            <person name="Miyazaki A."/>
            <person name="Munoz-Torres E."/>
            <person name="Oguiza J.A."/>
            <person name="Ohm R."/>
            <person name="Olmedo M."/>
            <person name="Orejas M."/>
            <person name="Ortiz-Castellanos L."/>
            <person name="Pisabarro A.G."/>
            <person name="Rodriguez-Romero J."/>
            <person name="Ruiz-Herrera J."/>
            <person name="Ruiz-Vazquez R."/>
            <person name="Sanz C."/>
            <person name="Schackwitz W."/>
            <person name="Schmutz J."/>
            <person name="Shahriari M."/>
            <person name="Shelest E."/>
            <person name="Silva-Franco F."/>
            <person name="Soanes D."/>
            <person name="Syed K."/>
            <person name="Tagua V.G."/>
            <person name="Talbot N.J."/>
            <person name="Thon M."/>
            <person name="De vries R.P."/>
            <person name="Wiebenga A."/>
            <person name="Yadav J.S."/>
            <person name="Braun E.L."/>
            <person name="Baker S."/>
            <person name="Garre V."/>
            <person name="Horwitz B."/>
            <person name="Torres-Martinez S."/>
            <person name="Idnurm A."/>
            <person name="Herrera-Estrella A."/>
            <person name="Gabaldon T."/>
            <person name="Grigoriev I.V."/>
        </authorList>
    </citation>
    <scope>NUCLEOTIDE SEQUENCE [LARGE SCALE GENOMIC DNA]</scope>
    <source>
        <strain evidence="15">NRRL 1555(-)</strain>
    </source>
</reference>
<dbReference type="InterPro" id="IPR023382">
    <property type="entry name" value="MnmA-like_central_sf"/>
</dbReference>
<dbReference type="Proteomes" id="UP000077315">
    <property type="component" value="Unassembled WGS sequence"/>
</dbReference>
<proteinExistence type="inferred from homology"/>
<dbReference type="InterPro" id="IPR046885">
    <property type="entry name" value="MnmA-like_C"/>
</dbReference>
<dbReference type="InParanoid" id="A0A162TYN2"/>
<comment type="function">
    <text evidence="1">Catalyzes the 2-thiolation of uridine at the wobble position (U34) of mitochondrial tRNA(Lys), tRNA(Glu) and tRNA(Gln). Required for the formation of 5-taurinomethyl-2-thiouridine (tm5s2U) of mitochondrial tRNA(Lys), tRNA(Glu), and tRNA(Gln) at the wobble position. ATP is required to activate the C2 atom of the wobble base.</text>
</comment>
<dbReference type="InterPro" id="IPR004506">
    <property type="entry name" value="MnmA-like"/>
</dbReference>